<dbReference type="Proteomes" id="UP001558652">
    <property type="component" value="Unassembled WGS sequence"/>
</dbReference>
<sequence>MASKRRNIFYENKRQETTENGSLTILQEFYRKNVPTTNQTAPMGLAIRRNRFGSTNTEQETTGHVGSWGWVLFRKYGFEHESKRTRTSPRYCWDLVDPASAYFPQLFPEQLEDVIDAILSVERLWSNHSTGAYQNMF</sequence>
<gene>
    <name evidence="1" type="ORF">AAG570_011861</name>
</gene>
<proteinExistence type="predicted"/>
<reference evidence="1 2" key="1">
    <citation type="submission" date="2024-07" db="EMBL/GenBank/DDBJ databases">
        <title>Chromosome-level genome assembly of the water stick insect Ranatra chinensis (Heteroptera: Nepidae).</title>
        <authorList>
            <person name="Liu X."/>
        </authorList>
    </citation>
    <scope>NUCLEOTIDE SEQUENCE [LARGE SCALE GENOMIC DNA]</scope>
    <source>
        <strain evidence="1">Cailab_2021Rc</strain>
        <tissue evidence="1">Muscle</tissue>
    </source>
</reference>
<comment type="caution">
    <text evidence="1">The sequence shown here is derived from an EMBL/GenBank/DDBJ whole genome shotgun (WGS) entry which is preliminary data.</text>
</comment>
<keyword evidence="2" id="KW-1185">Reference proteome</keyword>
<accession>A0ABD0Z5G9</accession>
<dbReference type="EMBL" id="JBFDAA010000007">
    <property type="protein sequence ID" value="KAL1130619.1"/>
    <property type="molecule type" value="Genomic_DNA"/>
</dbReference>
<name>A0ABD0Z5G9_9HEMI</name>
<evidence type="ECO:0000313" key="1">
    <source>
        <dbReference type="EMBL" id="KAL1130619.1"/>
    </source>
</evidence>
<protein>
    <submittedName>
        <fullName evidence="1">Uncharacterized protein</fullName>
    </submittedName>
</protein>
<evidence type="ECO:0000313" key="2">
    <source>
        <dbReference type="Proteomes" id="UP001558652"/>
    </source>
</evidence>
<organism evidence="1 2">
    <name type="scientific">Ranatra chinensis</name>
    <dbReference type="NCBI Taxonomy" id="642074"/>
    <lineage>
        <taxon>Eukaryota</taxon>
        <taxon>Metazoa</taxon>
        <taxon>Ecdysozoa</taxon>
        <taxon>Arthropoda</taxon>
        <taxon>Hexapoda</taxon>
        <taxon>Insecta</taxon>
        <taxon>Pterygota</taxon>
        <taxon>Neoptera</taxon>
        <taxon>Paraneoptera</taxon>
        <taxon>Hemiptera</taxon>
        <taxon>Heteroptera</taxon>
        <taxon>Panheteroptera</taxon>
        <taxon>Nepomorpha</taxon>
        <taxon>Nepidae</taxon>
        <taxon>Ranatrinae</taxon>
        <taxon>Ranatra</taxon>
    </lineage>
</organism>
<dbReference type="AlphaFoldDB" id="A0ABD0Z5G9"/>